<evidence type="ECO:0000256" key="1">
    <source>
        <dbReference type="SAM" id="MobiDB-lite"/>
    </source>
</evidence>
<feature type="region of interest" description="Disordered" evidence="1">
    <location>
        <begin position="24"/>
        <end position="47"/>
    </location>
</feature>
<reference evidence="2 3" key="1">
    <citation type="submission" date="2020-03" db="EMBL/GenBank/DDBJ databases">
        <title>A novel species.</title>
        <authorList>
            <person name="Gao J."/>
        </authorList>
    </citation>
    <scope>NUCLEOTIDE SEQUENCE [LARGE SCALE GENOMIC DNA]</scope>
    <source>
        <strain evidence="2 3">QMT-12</strain>
    </source>
</reference>
<proteinExistence type="predicted"/>
<dbReference type="Proteomes" id="UP000501179">
    <property type="component" value="Chromosome"/>
</dbReference>
<dbReference type="AlphaFoldDB" id="A0A6G9GS25"/>
<dbReference type="EMBL" id="CP050177">
    <property type="protein sequence ID" value="QIQ01058.1"/>
    <property type="molecule type" value="Genomic_DNA"/>
</dbReference>
<sequence length="47" mass="4714">MGCTRVMRECLRQAACALCSDAADAASSRPGPASAPEAGCRALHGHG</sequence>
<dbReference type="KEGG" id="slia:HA039_00995"/>
<accession>A0A6G9GS25</accession>
<evidence type="ECO:0000313" key="3">
    <source>
        <dbReference type="Proteomes" id="UP000501179"/>
    </source>
</evidence>
<name>A0A6G9GS25_9ACTN</name>
<organism evidence="2 3">
    <name type="scientific">Streptomyces liangshanensis</name>
    <dbReference type="NCBI Taxonomy" id="2717324"/>
    <lineage>
        <taxon>Bacteria</taxon>
        <taxon>Bacillati</taxon>
        <taxon>Actinomycetota</taxon>
        <taxon>Actinomycetes</taxon>
        <taxon>Kitasatosporales</taxon>
        <taxon>Streptomycetaceae</taxon>
        <taxon>Streptomyces</taxon>
    </lineage>
</organism>
<dbReference type="RefSeq" id="WP_167022324.1">
    <property type="nucleotide sequence ID" value="NZ_CP050177.1"/>
</dbReference>
<protein>
    <submittedName>
        <fullName evidence="2">Uncharacterized protein</fullName>
    </submittedName>
</protein>
<evidence type="ECO:0000313" key="2">
    <source>
        <dbReference type="EMBL" id="QIQ01058.1"/>
    </source>
</evidence>
<feature type="compositionally biased region" description="Low complexity" evidence="1">
    <location>
        <begin position="24"/>
        <end position="39"/>
    </location>
</feature>
<keyword evidence="3" id="KW-1185">Reference proteome</keyword>
<gene>
    <name evidence="2" type="ORF">HA039_00995</name>
</gene>